<dbReference type="EMBL" id="AFBP01000094">
    <property type="protein sequence ID" value="EGG50929.1"/>
    <property type="molecule type" value="Genomic_DNA"/>
</dbReference>
<accession>F3QNF8</accession>
<proteinExistence type="predicted"/>
<organism evidence="1 2">
    <name type="scientific">Parasutterella excrementihominis YIT 11859</name>
    <dbReference type="NCBI Taxonomy" id="762966"/>
    <lineage>
        <taxon>Bacteria</taxon>
        <taxon>Pseudomonadati</taxon>
        <taxon>Pseudomonadota</taxon>
        <taxon>Betaproteobacteria</taxon>
        <taxon>Burkholderiales</taxon>
        <taxon>Sutterellaceae</taxon>
        <taxon>Parasutterella</taxon>
    </lineage>
</organism>
<protein>
    <submittedName>
        <fullName evidence="1">Uncharacterized protein</fullName>
    </submittedName>
</protein>
<dbReference type="Proteomes" id="UP000005156">
    <property type="component" value="Unassembled WGS sequence"/>
</dbReference>
<evidence type="ECO:0000313" key="2">
    <source>
        <dbReference type="Proteomes" id="UP000005156"/>
    </source>
</evidence>
<name>F3QNF8_9BURK</name>
<dbReference type="AlphaFoldDB" id="F3QNF8"/>
<gene>
    <name evidence="1" type="ORF">HMPREF9439_02489</name>
</gene>
<keyword evidence="2" id="KW-1185">Reference proteome</keyword>
<reference evidence="1 2" key="1">
    <citation type="submission" date="2011-02" db="EMBL/GenBank/DDBJ databases">
        <authorList>
            <person name="Weinstock G."/>
            <person name="Sodergren E."/>
            <person name="Clifton S."/>
            <person name="Fulton L."/>
            <person name="Fulton B."/>
            <person name="Courtney L."/>
            <person name="Fronick C."/>
            <person name="Harrison M."/>
            <person name="Strong C."/>
            <person name="Farmer C."/>
            <person name="Delahaunty K."/>
            <person name="Markovic C."/>
            <person name="Hall O."/>
            <person name="Minx P."/>
            <person name="Tomlinson C."/>
            <person name="Mitreva M."/>
            <person name="Hou S."/>
            <person name="Chen J."/>
            <person name="Wollam A."/>
            <person name="Pepin K.H."/>
            <person name="Johnson M."/>
            <person name="Bhonagiri V."/>
            <person name="Zhang X."/>
            <person name="Suruliraj S."/>
            <person name="Warren W."/>
            <person name="Chinwalla A."/>
            <person name="Mardis E.R."/>
            <person name="Wilson R.K."/>
        </authorList>
    </citation>
    <scope>NUCLEOTIDE SEQUENCE [LARGE SCALE GENOMIC DNA]</scope>
    <source>
        <strain evidence="1 2">YIT 11859</strain>
    </source>
</reference>
<comment type="caution">
    <text evidence="1">The sequence shown here is derived from an EMBL/GenBank/DDBJ whole genome shotgun (WGS) entry which is preliminary data.</text>
</comment>
<dbReference type="HOGENOM" id="CLU_2918488_0_0_4"/>
<evidence type="ECO:0000313" key="1">
    <source>
        <dbReference type="EMBL" id="EGG50929.1"/>
    </source>
</evidence>
<sequence>MTGSIIERIVRGVSKFISIPVKKRPPEIGKAVEENSYSWACAKPSKKTEVFLLEFGLFLFS</sequence>